<dbReference type="EMBL" id="JADEXG010000059">
    <property type="protein sequence ID" value="MBE9079542.1"/>
    <property type="molecule type" value="Genomic_DNA"/>
</dbReference>
<evidence type="ECO:0000256" key="1">
    <source>
        <dbReference type="ARBA" id="ARBA00022729"/>
    </source>
</evidence>
<reference evidence="3" key="1">
    <citation type="submission" date="2020-10" db="EMBL/GenBank/DDBJ databases">
        <authorList>
            <person name="Castelo-Branco R."/>
            <person name="Eusebio N."/>
            <person name="Adriana R."/>
            <person name="Vieira A."/>
            <person name="Brugerolle De Fraissinette N."/>
            <person name="Rezende De Castro R."/>
            <person name="Schneider M.P."/>
            <person name="Vasconcelos V."/>
            <person name="Leao P.N."/>
        </authorList>
    </citation>
    <scope>NUCLEOTIDE SEQUENCE</scope>
    <source>
        <strain evidence="3">LEGE 07310</strain>
    </source>
</reference>
<evidence type="ECO:0000259" key="2">
    <source>
        <dbReference type="Pfam" id="PF02638"/>
    </source>
</evidence>
<dbReference type="PANTHER" id="PTHR43405:SF1">
    <property type="entry name" value="GLYCOSYL HYDROLASE DIGH"/>
    <property type="match status" value="1"/>
</dbReference>
<dbReference type="InterPro" id="IPR003790">
    <property type="entry name" value="GHL10"/>
</dbReference>
<dbReference type="Gene3D" id="3.20.20.80">
    <property type="entry name" value="Glycosidases"/>
    <property type="match status" value="1"/>
</dbReference>
<gene>
    <name evidence="3" type="ORF">IQ241_19950</name>
</gene>
<dbReference type="PANTHER" id="PTHR43405">
    <property type="entry name" value="GLYCOSYL HYDROLASE DIGH"/>
    <property type="match status" value="1"/>
</dbReference>
<keyword evidence="1" id="KW-0732">Signal</keyword>
<proteinExistence type="predicted"/>
<evidence type="ECO:0000313" key="4">
    <source>
        <dbReference type="Proteomes" id="UP000636505"/>
    </source>
</evidence>
<evidence type="ECO:0000313" key="3">
    <source>
        <dbReference type="EMBL" id="MBE9079542.1"/>
    </source>
</evidence>
<organism evidence="3 4">
    <name type="scientific">Vasconcelosia minhoensis LEGE 07310</name>
    <dbReference type="NCBI Taxonomy" id="915328"/>
    <lineage>
        <taxon>Bacteria</taxon>
        <taxon>Bacillati</taxon>
        <taxon>Cyanobacteriota</taxon>
        <taxon>Cyanophyceae</taxon>
        <taxon>Nodosilineales</taxon>
        <taxon>Cymatolegaceae</taxon>
        <taxon>Vasconcelosia</taxon>
        <taxon>Vasconcelosia minhoensis</taxon>
    </lineage>
</organism>
<dbReference type="SUPFAM" id="SSF51445">
    <property type="entry name" value="(Trans)glycosidases"/>
    <property type="match status" value="1"/>
</dbReference>
<sequence>MRQQKIRVRATIVVGLVVCLALAGLWQFKPAERSGRAADSTSAELRGVWLTNVASGVFFAPWGLARALDQLADLHFNTIYPVVWNRGQTFYPSSRLEQLTGEAVEPLLNFAHLGQDVLAELTRRGHRRQLRVIPWFEYGFMVPIHAAIAQQHPDWLTTRQNGSYRLQESVFEPQALSGRQRLIDRLFHNPLAGQLAWLNPLHPAVQSLLLDLVMEVVEGYPVDGIQFDDHFSLPVEFGYDPYTIDLYRAEHGGQAPPSNPTDGDWMRWRASKLSGFVSRLHEAITAARPGCTLSLSPHPAGYAYHYYLQDWQRWVDNGWIDELVLQVYRNDLASFETELSQPGVQSARQRIPVSVGILTGTWERPIGFEQIAEQVAASRDRNFHGVSFFYWQTLWSYFTPESPQTRRQKFRDLLRSP</sequence>
<protein>
    <submittedName>
        <fullName evidence="3">Family 10 glycosylhydrolase</fullName>
    </submittedName>
</protein>
<dbReference type="AlphaFoldDB" id="A0A8J7AZX6"/>
<comment type="caution">
    <text evidence="3">The sequence shown here is derived from an EMBL/GenBank/DDBJ whole genome shotgun (WGS) entry which is preliminary data.</text>
</comment>
<accession>A0A8J7AZX6</accession>
<dbReference type="Pfam" id="PF02638">
    <property type="entry name" value="GHL10"/>
    <property type="match status" value="1"/>
</dbReference>
<feature type="domain" description="Glycosyl hydrolase-like 10" evidence="2">
    <location>
        <begin position="44"/>
        <end position="367"/>
    </location>
</feature>
<keyword evidence="4" id="KW-1185">Reference proteome</keyword>
<dbReference type="Proteomes" id="UP000636505">
    <property type="component" value="Unassembled WGS sequence"/>
</dbReference>
<name>A0A8J7AZX6_9CYAN</name>
<dbReference type="InterPro" id="IPR052177">
    <property type="entry name" value="Divisome_Glycosyl_Hydrolase"/>
</dbReference>
<dbReference type="InterPro" id="IPR017853">
    <property type="entry name" value="GH"/>
</dbReference>